<dbReference type="GeneID" id="30983008"/>
<dbReference type="OrthoDB" id="4010386at2759"/>
<feature type="region of interest" description="Disordered" evidence="1">
    <location>
        <begin position="183"/>
        <end position="258"/>
    </location>
</feature>
<feature type="non-terminal residue" evidence="2">
    <location>
        <position position="258"/>
    </location>
</feature>
<name>A0A1E4SBG9_9ASCO</name>
<gene>
    <name evidence="2" type="ORF">CANTADRAFT_41609</name>
</gene>
<accession>A0A1E4SBG9</accession>
<reference evidence="3" key="1">
    <citation type="submission" date="2016-05" db="EMBL/GenBank/DDBJ databases">
        <title>Comparative genomics of biotechnologically important yeasts.</title>
        <authorList>
            <consortium name="DOE Joint Genome Institute"/>
            <person name="Riley R."/>
            <person name="Haridas S."/>
            <person name="Wolfe K.H."/>
            <person name="Lopes M.R."/>
            <person name="Hittinger C.T."/>
            <person name="Goker M."/>
            <person name="Salamov A."/>
            <person name="Wisecaver J."/>
            <person name="Long T.M."/>
            <person name="Aerts A.L."/>
            <person name="Barry K."/>
            <person name="Choi C."/>
            <person name="Clum A."/>
            <person name="Coughlan A.Y."/>
            <person name="Deshpande S."/>
            <person name="Douglass A.P."/>
            <person name="Hanson S.J."/>
            <person name="Klenk H.-P."/>
            <person name="Labutti K."/>
            <person name="Lapidus A."/>
            <person name="Lindquist E."/>
            <person name="Lipzen A."/>
            <person name="Meier-Kolthoff J.P."/>
            <person name="Ohm R.A."/>
            <person name="Otillar R.P."/>
            <person name="Pangilinan J."/>
            <person name="Peng Y."/>
            <person name="Rokas A."/>
            <person name="Rosa C.A."/>
            <person name="Scheuner C."/>
            <person name="Sibirny A.A."/>
            <person name="Slot J.C."/>
            <person name="Stielow J.B."/>
            <person name="Sun H."/>
            <person name="Kurtzman C.P."/>
            <person name="Blackwell M."/>
            <person name="Grigoriev I.V."/>
            <person name="Jeffries T.W."/>
        </authorList>
    </citation>
    <scope>NUCLEOTIDE SEQUENCE [LARGE SCALE GENOMIC DNA]</scope>
    <source>
        <strain evidence="3">NRRL Y-17324</strain>
    </source>
</reference>
<feature type="non-terminal residue" evidence="2">
    <location>
        <position position="1"/>
    </location>
</feature>
<evidence type="ECO:0000313" key="3">
    <source>
        <dbReference type="Proteomes" id="UP000094285"/>
    </source>
</evidence>
<dbReference type="Pfam" id="PF07954">
    <property type="entry name" value="DUF1689"/>
    <property type="match status" value="1"/>
</dbReference>
<dbReference type="AlphaFoldDB" id="A0A1E4SBG9"/>
<evidence type="ECO:0000313" key="2">
    <source>
        <dbReference type="EMBL" id="ODV76742.1"/>
    </source>
</evidence>
<dbReference type="STRING" id="984487.A0A1E4SBG9"/>
<evidence type="ECO:0000256" key="1">
    <source>
        <dbReference type="SAM" id="MobiDB-lite"/>
    </source>
</evidence>
<dbReference type="Proteomes" id="UP000094285">
    <property type="component" value="Unassembled WGS sequence"/>
</dbReference>
<protein>
    <submittedName>
        <fullName evidence="2">DUF1689-domain-containing protein</fullName>
    </submittedName>
</protein>
<dbReference type="RefSeq" id="XP_020061864.1">
    <property type="nucleotide sequence ID" value="XM_020208872.2"/>
</dbReference>
<feature type="compositionally biased region" description="Polar residues" evidence="1">
    <location>
        <begin position="214"/>
        <end position="228"/>
    </location>
</feature>
<keyword evidence="3" id="KW-1185">Reference proteome</keyword>
<dbReference type="InterPro" id="IPR012470">
    <property type="entry name" value="Pup1-like"/>
</dbReference>
<sequence>SSPSSQTPSNENPLLEKLSPAQFDASVKFYEADQRLQPSDREQIANDLFSTLTTSTLFGLGSSVIALLAPTLYAKSRNIQPIPAANAAKLSPLRPRLHKPFLSFMLGLTSLMVVNQQTAKYKFTRQIAALEDGPNQRQADLWKAMDYHQAGMFYVYFRKTAQDPSFLIPDPRTVTKQTLHEIRFHPPKNAPEPKGPAGESHWDQVRRANGFETEPQTSRPVNDQQESSDVLLGDELEALEASDAPKSAWDAIRGRSKN</sequence>
<proteinExistence type="predicted"/>
<dbReference type="EMBL" id="KV453917">
    <property type="protein sequence ID" value="ODV76742.1"/>
    <property type="molecule type" value="Genomic_DNA"/>
</dbReference>
<organism evidence="2 3">
    <name type="scientific">Suhomyces tanzawaensis NRRL Y-17324</name>
    <dbReference type="NCBI Taxonomy" id="984487"/>
    <lineage>
        <taxon>Eukaryota</taxon>
        <taxon>Fungi</taxon>
        <taxon>Dikarya</taxon>
        <taxon>Ascomycota</taxon>
        <taxon>Saccharomycotina</taxon>
        <taxon>Pichiomycetes</taxon>
        <taxon>Debaryomycetaceae</taxon>
        <taxon>Suhomyces</taxon>
    </lineage>
</organism>